<dbReference type="InterPro" id="IPR025321">
    <property type="entry name" value="DUF4227"/>
</dbReference>
<comment type="caution">
    <text evidence="2">The sequence shown here is derived from an EMBL/GenBank/DDBJ whole genome shotgun (WGS) entry which is preliminary data.</text>
</comment>
<proteinExistence type="predicted"/>
<dbReference type="Pfam" id="PF14004">
    <property type="entry name" value="DUF4227"/>
    <property type="match status" value="1"/>
</dbReference>
<protein>
    <submittedName>
        <fullName evidence="2">YqzK family protein</fullName>
    </submittedName>
</protein>
<accession>A0A848MA10</accession>
<organism evidence="2 3">
    <name type="scientific">Paenibacillus lemnae</name>
    <dbReference type="NCBI Taxonomy" id="1330551"/>
    <lineage>
        <taxon>Bacteria</taxon>
        <taxon>Bacillati</taxon>
        <taxon>Bacillota</taxon>
        <taxon>Bacilli</taxon>
        <taxon>Bacillales</taxon>
        <taxon>Paenibacillaceae</taxon>
        <taxon>Paenibacillus</taxon>
    </lineage>
</organism>
<reference evidence="2 3" key="1">
    <citation type="submission" date="2020-04" db="EMBL/GenBank/DDBJ databases">
        <title>Paenibacillus algicola sp. nov., a novel marine bacterium producing alginate lyase.</title>
        <authorList>
            <person name="Huang H."/>
        </authorList>
    </citation>
    <scope>NUCLEOTIDE SEQUENCE [LARGE SCALE GENOMIC DNA]</scope>
    <source>
        <strain evidence="2 3">L7-75</strain>
    </source>
</reference>
<sequence>MIISIRDIAAFFRFTVVFAILTLVFYVVLGWAGRWIAPPDPYRVPAGHAVKAFYPEGLQDNPYSPGERLKLYYWYGE</sequence>
<evidence type="ECO:0000313" key="3">
    <source>
        <dbReference type="Proteomes" id="UP000565468"/>
    </source>
</evidence>
<gene>
    <name evidence="2" type="ORF">HII30_14190</name>
</gene>
<name>A0A848MA10_PAELE</name>
<keyword evidence="1" id="KW-0472">Membrane</keyword>
<dbReference type="EMBL" id="JABBPN010000013">
    <property type="protein sequence ID" value="NMO96912.1"/>
    <property type="molecule type" value="Genomic_DNA"/>
</dbReference>
<dbReference type="AlphaFoldDB" id="A0A848MA10"/>
<dbReference type="Proteomes" id="UP000565468">
    <property type="component" value="Unassembled WGS sequence"/>
</dbReference>
<keyword evidence="1" id="KW-0812">Transmembrane</keyword>
<keyword evidence="1" id="KW-1133">Transmembrane helix</keyword>
<keyword evidence="3" id="KW-1185">Reference proteome</keyword>
<evidence type="ECO:0000256" key="1">
    <source>
        <dbReference type="SAM" id="Phobius"/>
    </source>
</evidence>
<evidence type="ECO:0000313" key="2">
    <source>
        <dbReference type="EMBL" id="NMO96912.1"/>
    </source>
</evidence>
<feature type="transmembrane region" description="Helical" evidence="1">
    <location>
        <begin position="12"/>
        <end position="32"/>
    </location>
</feature>